<dbReference type="NCBIfam" id="NF006914">
    <property type="entry name" value="PRK09404.1"/>
    <property type="match status" value="1"/>
</dbReference>
<evidence type="ECO:0000256" key="5">
    <source>
        <dbReference type="ARBA" id="ARBA00051911"/>
    </source>
</evidence>
<keyword evidence="3 6" id="KW-0786">Thiamine pyrophosphate</keyword>
<evidence type="ECO:0000259" key="8">
    <source>
        <dbReference type="SMART" id="SM00861"/>
    </source>
</evidence>
<dbReference type="SUPFAM" id="SSF52518">
    <property type="entry name" value="Thiamin diphosphate-binding fold (THDP-binding)"/>
    <property type="match status" value="2"/>
</dbReference>
<dbReference type="Gene3D" id="3.40.50.11610">
    <property type="entry name" value="Multifunctional 2-oxoglutarate metabolism enzyme, C-terminal domain"/>
    <property type="match status" value="1"/>
</dbReference>
<comment type="caution">
    <text evidence="9">The sequence shown here is derived from an EMBL/GenBank/DDBJ whole genome shotgun (WGS) entry which is preliminary data.</text>
</comment>
<dbReference type="InterPro" id="IPR023784">
    <property type="entry name" value="2oxoglutarate_DH_E1_bac"/>
</dbReference>
<comment type="cofactor">
    <cofactor evidence="1 6">
        <name>thiamine diphosphate</name>
        <dbReference type="ChEBI" id="CHEBI:58937"/>
    </cofactor>
</comment>
<dbReference type="InterPro" id="IPR031717">
    <property type="entry name" value="ODO-1/KGD_C"/>
</dbReference>
<feature type="domain" description="Transketolase-like pyrimidine-binding" evidence="8">
    <location>
        <begin position="594"/>
        <end position="790"/>
    </location>
</feature>
<dbReference type="PANTHER" id="PTHR23152:SF4">
    <property type="entry name" value="2-OXOADIPATE DEHYDROGENASE COMPLEX COMPONENT E1"/>
    <property type="match status" value="1"/>
</dbReference>
<evidence type="ECO:0000256" key="3">
    <source>
        <dbReference type="ARBA" id="ARBA00023052"/>
    </source>
</evidence>
<sequence>MRKQSEQQDLSRMNFYGPNLGYMIEMYDLYLEDPTFVDEELRTYFKKHGAPGSVNGGSAESRSSEVKIEGTDYGKVIAAIQLADSIRTYGHLAADINPLNDREKDTNRIELTSYNLSKEDLEKIPDNVLIQKSVPEVTNGYEAIQYLKKMYTKTVAFEYSHVHNQEEKAWLKNYIESGILDVSIDEEKKKTLLNRLIQVEGFENFVHKTFVGQKRFSIEGLDTMVPLLDEIIQSAVQKGAESVNIGMAHRGRLNVLAHVLEKPYEMIFAEFQHSPIKDLIPSEGSIGITYGWTGDVKYHLGADRNLKDSAKTRITLANNPSHLEVISPIVAGYTRAAQENRSRAGYPELLAESSLAIMIHGDAAFPGQGVVAETLNMSQLRGYHNGGSIHIIANNMIGFTTESFDSRSTKYASDTAKGFEVPIVHVNADDAEACLAVAVMALEYRSKFGKDFVIDLIGYRRFGHNEMDEPMVTNPKMYTIITKHDNVRKLYEKKLVDNGTLSADEASDLRDSNQKMLQKAYDTVPKTERDPDSNMNPPEGVINSKLDVTTSVEMNRLQKMNEDLLTWPDGFNAFKKLEKILKRREEPFTKEGKIDWAHAETLAFGAILQDGTPIRLSGQDSQRGTFAHRHLVLHDEKTGDELTPLHHIDGAEASFVVYNSPLTEAAVVGFEYGYNVISPETLVLWEAQFGDFANMSQVMFDQFVSSSRAKWGQKSGLVMLLPHGYEGQGPEHSSARLERFLSLAAENNWTVANLTSSAQYFHILRRQAAILKREEVRPLVIMTPKSLLRHPLASRKVDEFTEGTFQPLIEHDVYGQNQERVERLVFSSGKIGIDLIERASKEADNDWLHLIRIEEIYPFPMDAVKEIIERYPYLKEIKWVQEEPKNMGAWTFVEPLLNKLVPRGVEIEYIGRRRRSSPSEGDPIVHKKEQNRILTKSVTK</sequence>
<comment type="subunit">
    <text evidence="6">Homodimer. Part of the 2-oxoglutarate dehydrogenase (OGDH) complex composed of E1 (2-oxoglutarate dehydrogenase), E2 (dihydrolipoamide succinyltransferase) and E3 (dihydrolipoamide dehydrogenase); the complex contains multiple copies of the three enzymatic components (E1, E2 and E3).</text>
</comment>
<comment type="function">
    <text evidence="6">E1 component of the 2-oxoglutarate dehydrogenase (OGDH) complex which catalyzes the decarboxylation of 2-oxoglutarate, the first step in the conversion of 2-oxoglutarate to succinyl-CoA and CO(2).</text>
</comment>
<proteinExistence type="inferred from homology"/>
<dbReference type="GO" id="GO:0004591">
    <property type="term" value="F:oxoglutarate dehydrogenase (succinyl-transferring) activity"/>
    <property type="evidence" value="ECO:0007669"/>
    <property type="project" value="UniProtKB-EC"/>
</dbReference>
<dbReference type="HAMAP" id="MF_01169">
    <property type="entry name" value="SucA_OdhA"/>
    <property type="match status" value="1"/>
</dbReference>
<dbReference type="RefSeq" id="WP_367779261.1">
    <property type="nucleotide sequence ID" value="NZ_JBFMIA010000005.1"/>
</dbReference>
<evidence type="ECO:0000256" key="7">
    <source>
        <dbReference type="SAM" id="MobiDB-lite"/>
    </source>
</evidence>
<dbReference type="InterPro" id="IPR001017">
    <property type="entry name" value="DH_E1"/>
</dbReference>
<comment type="similarity">
    <text evidence="6">Belongs to the alpha-ketoglutarate dehydrogenase family.</text>
</comment>
<dbReference type="InterPro" id="IPR042179">
    <property type="entry name" value="KGD_C_sf"/>
</dbReference>
<keyword evidence="2 6" id="KW-0560">Oxidoreductase</keyword>
<dbReference type="Gene3D" id="3.40.50.970">
    <property type="match status" value="1"/>
</dbReference>
<dbReference type="Proteomes" id="UP001556040">
    <property type="component" value="Unassembled WGS sequence"/>
</dbReference>
<dbReference type="InterPro" id="IPR005475">
    <property type="entry name" value="Transketolase-like_Pyr-bd"/>
</dbReference>
<dbReference type="Pfam" id="PF16870">
    <property type="entry name" value="OxoGdeHyase_C"/>
    <property type="match status" value="1"/>
</dbReference>
<keyword evidence="4 6" id="KW-0324">Glycolysis</keyword>
<evidence type="ECO:0000313" key="9">
    <source>
        <dbReference type="EMBL" id="MEW9501777.1"/>
    </source>
</evidence>
<dbReference type="PIRSF" id="PIRSF000157">
    <property type="entry name" value="Oxoglu_dh_E1"/>
    <property type="match status" value="1"/>
</dbReference>
<dbReference type="CDD" id="cd02016">
    <property type="entry name" value="TPP_E1_OGDC_like"/>
    <property type="match status" value="1"/>
</dbReference>
<gene>
    <name evidence="6" type="primary">odhA</name>
    <name evidence="9" type="ORF">AB1471_08170</name>
</gene>
<evidence type="ECO:0000256" key="4">
    <source>
        <dbReference type="ARBA" id="ARBA00023152"/>
    </source>
</evidence>
<evidence type="ECO:0000313" key="10">
    <source>
        <dbReference type="Proteomes" id="UP001556040"/>
    </source>
</evidence>
<evidence type="ECO:0000256" key="2">
    <source>
        <dbReference type="ARBA" id="ARBA00023002"/>
    </source>
</evidence>
<keyword evidence="10" id="KW-1185">Reference proteome</keyword>
<reference evidence="9 10" key="1">
    <citation type="journal article" date="1979" name="Int. J. Syst. Evol. Microbiol.">
        <title>Bacillus globisporus subsp. marinus subsp. nov.</title>
        <authorList>
            <person name="Liu H."/>
        </authorList>
    </citation>
    <scope>NUCLEOTIDE SEQUENCE [LARGE SCALE GENOMIC DNA]</scope>
    <source>
        <strain evidence="9 10">DSM 1297</strain>
    </source>
</reference>
<protein>
    <recommendedName>
        <fullName evidence="6">2-oxoglutarate dehydrogenase E1 component</fullName>
        <ecNumber evidence="6">1.2.4.2</ecNumber>
    </recommendedName>
    <alternativeName>
        <fullName evidence="6">Alpha-ketoglutarate dehydrogenase</fullName>
    </alternativeName>
</protein>
<dbReference type="NCBIfam" id="TIGR00239">
    <property type="entry name" value="2oxo_dh_E1"/>
    <property type="match status" value="1"/>
</dbReference>
<evidence type="ECO:0000256" key="6">
    <source>
        <dbReference type="HAMAP-Rule" id="MF_01169"/>
    </source>
</evidence>
<comment type="catalytic activity">
    <reaction evidence="5 6">
        <text>N(6)-[(R)-lipoyl]-L-lysyl-[protein] + 2-oxoglutarate + H(+) = N(6)-[(R)-S(8)-succinyldihydrolipoyl]-L-lysyl-[protein] + CO2</text>
        <dbReference type="Rhea" id="RHEA:12188"/>
        <dbReference type="Rhea" id="RHEA-COMP:10474"/>
        <dbReference type="Rhea" id="RHEA-COMP:20092"/>
        <dbReference type="ChEBI" id="CHEBI:15378"/>
        <dbReference type="ChEBI" id="CHEBI:16526"/>
        <dbReference type="ChEBI" id="CHEBI:16810"/>
        <dbReference type="ChEBI" id="CHEBI:83099"/>
        <dbReference type="ChEBI" id="CHEBI:83120"/>
        <dbReference type="EC" id="1.2.4.2"/>
    </reaction>
</comment>
<dbReference type="SMART" id="SM00861">
    <property type="entry name" value="Transket_pyr"/>
    <property type="match status" value="1"/>
</dbReference>
<dbReference type="EMBL" id="JBFMIA010000005">
    <property type="protein sequence ID" value="MEW9501777.1"/>
    <property type="molecule type" value="Genomic_DNA"/>
</dbReference>
<organism evidence="9 10">
    <name type="scientific">Jeotgalibacillus marinus</name>
    <dbReference type="NCBI Taxonomy" id="86667"/>
    <lineage>
        <taxon>Bacteria</taxon>
        <taxon>Bacillati</taxon>
        <taxon>Bacillota</taxon>
        <taxon>Bacilli</taxon>
        <taxon>Bacillales</taxon>
        <taxon>Caryophanaceae</taxon>
        <taxon>Jeotgalibacillus</taxon>
    </lineage>
</organism>
<dbReference type="Pfam" id="PF02779">
    <property type="entry name" value="Transket_pyr"/>
    <property type="match status" value="1"/>
</dbReference>
<dbReference type="NCBIfam" id="NF008907">
    <property type="entry name" value="PRK12270.1"/>
    <property type="match status" value="1"/>
</dbReference>
<dbReference type="InterPro" id="IPR029061">
    <property type="entry name" value="THDP-binding"/>
</dbReference>
<dbReference type="Pfam" id="PF00676">
    <property type="entry name" value="E1_dh"/>
    <property type="match status" value="1"/>
</dbReference>
<dbReference type="Gene3D" id="3.40.50.12470">
    <property type="match status" value="1"/>
</dbReference>
<feature type="region of interest" description="Disordered" evidence="7">
    <location>
        <begin position="523"/>
        <end position="543"/>
    </location>
</feature>
<evidence type="ECO:0000256" key="1">
    <source>
        <dbReference type="ARBA" id="ARBA00001964"/>
    </source>
</evidence>
<accession>A0ABV3Q387</accession>
<name>A0ABV3Q387_9BACL</name>
<dbReference type="EC" id="1.2.4.2" evidence="6"/>
<dbReference type="InterPro" id="IPR011603">
    <property type="entry name" value="2oxoglutarate_DH_E1"/>
</dbReference>
<dbReference type="PANTHER" id="PTHR23152">
    <property type="entry name" value="2-OXOGLUTARATE DEHYDROGENASE"/>
    <property type="match status" value="1"/>
</dbReference>
<dbReference type="Gene3D" id="1.10.287.1150">
    <property type="entry name" value="TPP helical domain"/>
    <property type="match status" value="1"/>
</dbReference>